<name>A0A2A2EIR6_9BIFI</name>
<comment type="caution">
    <text evidence="2">The sequence shown here is derived from an EMBL/GenBank/DDBJ whole genome shotgun (WGS) entry which is preliminary data.</text>
</comment>
<organism evidence="2 3">
    <name type="scientific">Bifidobacterium criceti</name>
    <dbReference type="NCBI Taxonomy" id="1960969"/>
    <lineage>
        <taxon>Bacteria</taxon>
        <taxon>Bacillati</taxon>
        <taxon>Actinomycetota</taxon>
        <taxon>Actinomycetes</taxon>
        <taxon>Bifidobacteriales</taxon>
        <taxon>Bifidobacteriaceae</taxon>
        <taxon>Bifidobacterium</taxon>
    </lineage>
</organism>
<evidence type="ECO:0000256" key="1">
    <source>
        <dbReference type="SAM" id="MobiDB-lite"/>
    </source>
</evidence>
<gene>
    <name evidence="2" type="ORF">B1526_0156</name>
</gene>
<dbReference type="OrthoDB" id="3239557at2"/>
<keyword evidence="3" id="KW-1185">Reference proteome</keyword>
<sequence>MSVLQGFEPVNPSATVGKCVLTVTPRYARFNKNTVEELGAPRYVQILTNPHTKQIAIRECNESDVNAIEFVKPTRTTASVTLNLPVVLNAILKFFDFPEVEDDEVAFAQLKGTPFPDDKTIIFDVNDCRQGVMKKRGRKKGVDYSASSRKATSTAEHAE</sequence>
<dbReference type="RefSeq" id="WP_095614229.1">
    <property type="nucleotide sequence ID" value="NZ_MVOH01000002.1"/>
</dbReference>
<feature type="region of interest" description="Disordered" evidence="1">
    <location>
        <begin position="136"/>
        <end position="159"/>
    </location>
</feature>
<dbReference type="Proteomes" id="UP000218399">
    <property type="component" value="Unassembled WGS sequence"/>
</dbReference>
<reference evidence="2 3" key="1">
    <citation type="journal article" date="2017" name="ISME J.">
        <title>Unveiling bifidobacterial biogeography across the mammalian branch of the tree of life.</title>
        <authorList>
            <person name="Milani C."/>
            <person name="Mangifesta M."/>
            <person name="Mancabelli L."/>
            <person name="Lugli G.A."/>
            <person name="James K."/>
            <person name="Duranti S."/>
            <person name="Turroni F."/>
            <person name="Ferrario C."/>
            <person name="Ossiprandi M.C."/>
            <person name="van Sinderen D."/>
            <person name="Ventura M."/>
        </authorList>
    </citation>
    <scope>NUCLEOTIDE SEQUENCE [LARGE SCALE GENOMIC DNA]</scope>
    <source>
        <strain evidence="3">Ham19E</strain>
    </source>
</reference>
<dbReference type="AlphaFoldDB" id="A0A2A2EIR6"/>
<proteinExistence type="predicted"/>
<evidence type="ECO:0000313" key="3">
    <source>
        <dbReference type="Proteomes" id="UP000218399"/>
    </source>
</evidence>
<dbReference type="EMBL" id="MVOH01000002">
    <property type="protein sequence ID" value="PAU68963.1"/>
    <property type="molecule type" value="Genomic_DNA"/>
</dbReference>
<protein>
    <submittedName>
        <fullName evidence="2">Uncharacterized protein</fullName>
    </submittedName>
</protein>
<accession>A0A2A2EIR6</accession>
<feature type="compositionally biased region" description="Polar residues" evidence="1">
    <location>
        <begin position="145"/>
        <end position="159"/>
    </location>
</feature>
<evidence type="ECO:0000313" key="2">
    <source>
        <dbReference type="EMBL" id="PAU68963.1"/>
    </source>
</evidence>